<reference evidence="19 20" key="1">
    <citation type="submission" date="2018-08" db="EMBL/GenBank/DDBJ databases">
        <title>Genomic Encyclopedia of Archaeal and Bacterial Type Strains, Phase II (KMG-II): from individual species to whole genera.</title>
        <authorList>
            <person name="Goeker M."/>
        </authorList>
    </citation>
    <scope>NUCLEOTIDE SEQUENCE [LARGE SCALE GENOMIC DNA]</scope>
    <source>
        <strain evidence="19 20">DSM 5002</strain>
    </source>
</reference>
<comment type="caution">
    <text evidence="19">The sequence shown here is derived from an EMBL/GenBank/DDBJ whole genome shotgun (WGS) entry which is preliminary data.</text>
</comment>
<protein>
    <recommendedName>
        <fullName evidence="3">Blue-light-activated histidine kinase</fullName>
        <ecNumber evidence="2">2.7.13.3</ecNumber>
    </recommendedName>
</protein>
<dbReference type="GO" id="GO:0004673">
    <property type="term" value="F:protein histidine kinase activity"/>
    <property type="evidence" value="ECO:0007669"/>
    <property type="project" value="UniProtKB-EC"/>
</dbReference>
<evidence type="ECO:0000256" key="15">
    <source>
        <dbReference type="ARBA" id="ARBA00023026"/>
    </source>
</evidence>
<dbReference type="Pfam" id="PF08447">
    <property type="entry name" value="PAS_3"/>
    <property type="match status" value="3"/>
</dbReference>
<dbReference type="CDD" id="cd00130">
    <property type="entry name" value="PAS"/>
    <property type="match status" value="3"/>
</dbReference>
<keyword evidence="8" id="KW-0288">FMN</keyword>
<evidence type="ECO:0000256" key="5">
    <source>
        <dbReference type="ARBA" id="ARBA00022553"/>
    </source>
</evidence>
<dbReference type="InterPro" id="IPR013656">
    <property type="entry name" value="PAS_4"/>
</dbReference>
<dbReference type="InterPro" id="IPR036890">
    <property type="entry name" value="HATPase_C_sf"/>
</dbReference>
<dbReference type="SUPFAM" id="SSF55785">
    <property type="entry name" value="PYP-like sensor domain (PAS domain)"/>
    <property type="match status" value="4"/>
</dbReference>
<dbReference type="RefSeq" id="WP_119062052.1">
    <property type="nucleotide sequence ID" value="NZ_QXDF01000002.1"/>
</dbReference>
<dbReference type="Gene3D" id="3.30.565.10">
    <property type="entry name" value="Histidine kinase-like ATPase, C-terminal domain"/>
    <property type="match status" value="1"/>
</dbReference>
<dbReference type="Pfam" id="PF07536">
    <property type="entry name" value="HWE_HK"/>
    <property type="match status" value="1"/>
</dbReference>
<comment type="catalytic activity">
    <reaction evidence="1">
        <text>ATP + protein L-histidine = ADP + protein N-phospho-L-histidine.</text>
        <dbReference type="EC" id="2.7.13.3"/>
    </reaction>
</comment>
<feature type="domain" description="PAC" evidence="18">
    <location>
        <begin position="339"/>
        <end position="391"/>
    </location>
</feature>
<feature type="domain" description="PAC" evidence="18">
    <location>
        <begin position="467"/>
        <end position="519"/>
    </location>
</feature>
<dbReference type="OrthoDB" id="341208at2"/>
<dbReference type="Proteomes" id="UP000266273">
    <property type="component" value="Unassembled WGS sequence"/>
</dbReference>
<evidence type="ECO:0000256" key="2">
    <source>
        <dbReference type="ARBA" id="ARBA00012438"/>
    </source>
</evidence>
<dbReference type="NCBIfam" id="TIGR00229">
    <property type="entry name" value="sensory_box"/>
    <property type="match status" value="2"/>
</dbReference>
<keyword evidence="13" id="KW-0067">ATP-binding</keyword>
<dbReference type="PANTHER" id="PTHR41523:SF8">
    <property type="entry name" value="ETHYLENE RESPONSE SENSOR PROTEIN"/>
    <property type="match status" value="1"/>
</dbReference>
<evidence type="ECO:0000256" key="6">
    <source>
        <dbReference type="ARBA" id="ARBA00022606"/>
    </source>
</evidence>
<keyword evidence="9" id="KW-0808">Transferase</keyword>
<evidence type="ECO:0000256" key="4">
    <source>
        <dbReference type="ARBA" id="ARBA00022543"/>
    </source>
</evidence>
<feature type="domain" description="PAC" evidence="18">
    <location>
        <begin position="210"/>
        <end position="262"/>
    </location>
</feature>
<keyword evidence="5" id="KW-0597">Phosphoprotein</keyword>
<accession>A0A397PKL0</accession>
<organism evidence="19 20">
    <name type="scientific">Dichotomicrobium thermohalophilum</name>
    <dbReference type="NCBI Taxonomy" id="933063"/>
    <lineage>
        <taxon>Bacteria</taxon>
        <taxon>Pseudomonadati</taxon>
        <taxon>Pseudomonadota</taxon>
        <taxon>Alphaproteobacteria</taxon>
        <taxon>Hyphomicrobiales</taxon>
        <taxon>Hyphomicrobiaceae</taxon>
        <taxon>Dichotomicrobium</taxon>
    </lineage>
</organism>
<name>A0A397PKL0_9HYPH</name>
<dbReference type="GO" id="GO:0009881">
    <property type="term" value="F:photoreceptor activity"/>
    <property type="evidence" value="ECO:0007669"/>
    <property type="project" value="UniProtKB-KW"/>
</dbReference>
<evidence type="ECO:0000256" key="10">
    <source>
        <dbReference type="ARBA" id="ARBA00022737"/>
    </source>
</evidence>
<evidence type="ECO:0000259" key="17">
    <source>
        <dbReference type="PROSITE" id="PS50112"/>
    </source>
</evidence>
<dbReference type="AlphaFoldDB" id="A0A397PKL0"/>
<sequence>MLKNRNGEPDGDAPLRDDVLYGEFFRHISSGIAVYTAVSDGHDFVFVDVNPAAERIDGISRADVVGRRVTEVFPGVAEFGLVDVLRRVWRTGAAERHPVTLYCDDRISGWRENEIFRLPGGEVVAIYEDRTREIEAENRFRATFEQAAVGMAHVGLDGRFLRINAKLCDITGYSREELQQLTFQEITHPDDLDADLNLANQLWAGTIPFYQIEKRYLRADGSYVWINLTASAGRDPNGQLNYGIAVIEDISAKKEAEALRADEELQRMALSAANAGAWTYDFAIDKQAWSAETHEIFGVAPSAPPPNYEAWLSSCVDPRDRHLFDAALSDAISGYRNDFSIEFRFLHPNKGPRWLLSLGKIVCDAESKPIRAYGLNLDVSEQRELQQALRESEARLRMAMAAGEIGVWDWDIASGRVRWSENLSCFMRMEPQVYEGRIENFRDFLHPDDRDRVEAAIQDALAGKSDYQIEFRMQNPEGRVRWTETRAIVLRDRDGRPTRMIGVDMEITRRKAEEAHRDLLAAELNHRVKNILALVEATMMLTWHSAPSPEAFRDAFSARLHAIARGNDLLVQSEWRPVHLANVVESALAAFGSAHRIALPDVPVHLAPKAALALNLILHELGTNAAKYGALSVPEGVVSVACSLREGEPDTLVCKWKETGGPQVHPPSRKGFGSTLIEETARSDLGGTASLSYPPDGAECVIRFPFR</sequence>
<evidence type="ECO:0000256" key="3">
    <source>
        <dbReference type="ARBA" id="ARBA00021740"/>
    </source>
</evidence>
<dbReference type="SMART" id="SM00086">
    <property type="entry name" value="PAC"/>
    <property type="match status" value="3"/>
</dbReference>
<evidence type="ECO:0000256" key="16">
    <source>
        <dbReference type="ARBA" id="ARBA00023170"/>
    </source>
</evidence>
<dbReference type="GO" id="GO:0005524">
    <property type="term" value="F:ATP binding"/>
    <property type="evidence" value="ECO:0007669"/>
    <property type="project" value="UniProtKB-KW"/>
</dbReference>
<keyword evidence="4" id="KW-0600">Photoreceptor protein</keyword>
<dbReference type="SMART" id="SM00911">
    <property type="entry name" value="HWE_HK"/>
    <property type="match status" value="1"/>
</dbReference>
<evidence type="ECO:0000256" key="9">
    <source>
        <dbReference type="ARBA" id="ARBA00022679"/>
    </source>
</evidence>
<evidence type="ECO:0000256" key="13">
    <source>
        <dbReference type="ARBA" id="ARBA00022840"/>
    </source>
</evidence>
<feature type="domain" description="PAS" evidence="17">
    <location>
        <begin position="392"/>
        <end position="464"/>
    </location>
</feature>
<evidence type="ECO:0000256" key="11">
    <source>
        <dbReference type="ARBA" id="ARBA00022741"/>
    </source>
</evidence>
<evidence type="ECO:0000256" key="7">
    <source>
        <dbReference type="ARBA" id="ARBA00022630"/>
    </source>
</evidence>
<dbReference type="InterPro" id="IPR000700">
    <property type="entry name" value="PAS-assoc_C"/>
</dbReference>
<keyword evidence="11" id="KW-0547">Nucleotide-binding</keyword>
<dbReference type="InterPro" id="IPR013655">
    <property type="entry name" value="PAS_fold_3"/>
</dbReference>
<evidence type="ECO:0000313" key="20">
    <source>
        <dbReference type="Proteomes" id="UP000266273"/>
    </source>
</evidence>
<keyword evidence="15" id="KW-0843">Virulence</keyword>
<dbReference type="EC" id="2.7.13.3" evidence="2"/>
<evidence type="ECO:0000256" key="12">
    <source>
        <dbReference type="ARBA" id="ARBA00022777"/>
    </source>
</evidence>
<dbReference type="PROSITE" id="PS50112">
    <property type="entry name" value="PAS"/>
    <property type="match status" value="2"/>
</dbReference>
<dbReference type="Gene3D" id="3.30.450.20">
    <property type="entry name" value="PAS domain"/>
    <property type="match status" value="4"/>
</dbReference>
<dbReference type="InterPro" id="IPR035965">
    <property type="entry name" value="PAS-like_dom_sf"/>
</dbReference>
<dbReference type="Pfam" id="PF08448">
    <property type="entry name" value="PAS_4"/>
    <property type="match status" value="1"/>
</dbReference>
<evidence type="ECO:0000256" key="14">
    <source>
        <dbReference type="ARBA" id="ARBA00022991"/>
    </source>
</evidence>
<dbReference type="InterPro" id="IPR001610">
    <property type="entry name" value="PAC"/>
</dbReference>
<evidence type="ECO:0000256" key="1">
    <source>
        <dbReference type="ARBA" id="ARBA00000085"/>
    </source>
</evidence>
<evidence type="ECO:0000259" key="18">
    <source>
        <dbReference type="PROSITE" id="PS50113"/>
    </source>
</evidence>
<feature type="domain" description="PAS" evidence="17">
    <location>
        <begin position="136"/>
        <end position="191"/>
    </location>
</feature>
<keyword evidence="7" id="KW-0285">Flavoprotein</keyword>
<keyword evidence="14" id="KW-0157">Chromophore</keyword>
<keyword evidence="10" id="KW-0677">Repeat</keyword>
<keyword evidence="12" id="KW-0418">Kinase</keyword>
<dbReference type="PANTHER" id="PTHR41523">
    <property type="entry name" value="TWO-COMPONENT SYSTEM SENSOR PROTEIN"/>
    <property type="match status" value="1"/>
</dbReference>
<dbReference type="InterPro" id="IPR011102">
    <property type="entry name" value="Sig_transdc_His_kinase_HWE"/>
</dbReference>
<evidence type="ECO:0000313" key="19">
    <source>
        <dbReference type="EMBL" id="RIA47687.1"/>
    </source>
</evidence>
<dbReference type="EMBL" id="QXDF01000002">
    <property type="protein sequence ID" value="RIA47687.1"/>
    <property type="molecule type" value="Genomic_DNA"/>
</dbReference>
<keyword evidence="16" id="KW-0675">Receptor</keyword>
<evidence type="ECO:0000256" key="8">
    <source>
        <dbReference type="ARBA" id="ARBA00022643"/>
    </source>
</evidence>
<gene>
    <name evidence="19" type="ORF">BXY53_2252</name>
</gene>
<keyword evidence="20" id="KW-1185">Reference proteome</keyword>
<dbReference type="InterPro" id="IPR000014">
    <property type="entry name" value="PAS"/>
</dbReference>
<dbReference type="SMART" id="SM00091">
    <property type="entry name" value="PAS"/>
    <property type="match status" value="4"/>
</dbReference>
<dbReference type="PROSITE" id="PS50113">
    <property type="entry name" value="PAC"/>
    <property type="match status" value="3"/>
</dbReference>
<keyword evidence="6" id="KW-0716">Sensory transduction</keyword>
<proteinExistence type="predicted"/>
<dbReference type="Gene3D" id="2.10.70.100">
    <property type="match status" value="1"/>
</dbReference>